<keyword evidence="2" id="KW-1185">Reference proteome</keyword>
<organism evidence="1 2">
    <name type="scientific">Trametes coccinea (strain BRFM310)</name>
    <name type="common">Pycnoporus coccineus</name>
    <dbReference type="NCBI Taxonomy" id="1353009"/>
    <lineage>
        <taxon>Eukaryota</taxon>
        <taxon>Fungi</taxon>
        <taxon>Dikarya</taxon>
        <taxon>Basidiomycota</taxon>
        <taxon>Agaricomycotina</taxon>
        <taxon>Agaricomycetes</taxon>
        <taxon>Polyporales</taxon>
        <taxon>Polyporaceae</taxon>
        <taxon>Trametes</taxon>
    </lineage>
</organism>
<protein>
    <submittedName>
        <fullName evidence="1">Uncharacterized protein</fullName>
    </submittedName>
</protein>
<dbReference type="EMBL" id="KZ084104">
    <property type="protein sequence ID" value="OSD02567.1"/>
    <property type="molecule type" value="Genomic_DNA"/>
</dbReference>
<proteinExistence type="predicted"/>
<dbReference type="AlphaFoldDB" id="A0A1Y2IN89"/>
<evidence type="ECO:0000313" key="2">
    <source>
        <dbReference type="Proteomes" id="UP000193067"/>
    </source>
</evidence>
<gene>
    <name evidence="1" type="ORF">PYCCODRAFT_320876</name>
</gene>
<sequence length="92" mass="9793">MLAIPIPARCILCPPCDDMCIALHTGTSALPTYPVLVVLLLVILTTSPSRCDGCYVQNSQRASPSFCRSCTRCAMRVKLGIADALPRLPSSG</sequence>
<reference evidence="1 2" key="1">
    <citation type="journal article" date="2015" name="Biotechnol. Biofuels">
        <title>Enhanced degradation of softwood versus hardwood by the white-rot fungus Pycnoporus coccineus.</title>
        <authorList>
            <person name="Couturier M."/>
            <person name="Navarro D."/>
            <person name="Chevret D."/>
            <person name="Henrissat B."/>
            <person name="Piumi F."/>
            <person name="Ruiz-Duenas F.J."/>
            <person name="Martinez A.T."/>
            <person name="Grigoriev I.V."/>
            <person name="Riley R."/>
            <person name="Lipzen A."/>
            <person name="Berrin J.G."/>
            <person name="Master E.R."/>
            <person name="Rosso M.N."/>
        </authorList>
    </citation>
    <scope>NUCLEOTIDE SEQUENCE [LARGE SCALE GENOMIC DNA]</scope>
    <source>
        <strain evidence="1 2">BRFM310</strain>
    </source>
</reference>
<evidence type="ECO:0000313" key="1">
    <source>
        <dbReference type="EMBL" id="OSD02567.1"/>
    </source>
</evidence>
<accession>A0A1Y2IN89</accession>
<dbReference type="Proteomes" id="UP000193067">
    <property type="component" value="Unassembled WGS sequence"/>
</dbReference>
<name>A0A1Y2IN89_TRAC3</name>